<proteinExistence type="predicted"/>
<gene>
    <name evidence="2" type="ORF">AOC25_07710</name>
</gene>
<dbReference type="EMBL" id="CP015017">
    <property type="protein sequence ID" value="APC01509.1"/>
    <property type="molecule type" value="Genomic_DNA"/>
</dbReference>
<protein>
    <submittedName>
        <fullName evidence="2">Uncharacterized protein</fullName>
    </submittedName>
</protein>
<dbReference type="Proteomes" id="UP000182060">
    <property type="component" value="Chromosome"/>
</dbReference>
<reference evidence="2" key="1">
    <citation type="journal article" date="2017" name="Appl. Environ. Microbiol.">
        <title>Microdiversification of a pelagic Polynucleobacter species is mainly driven by acquisition of genomic islands from a partially interspecific gene pool.</title>
        <authorList>
            <person name="Hoetzinger M."/>
            <person name="Hahn M.W."/>
            <person name="Jezberova J."/>
            <person name="Schmidt J."/>
            <person name="Koll U."/>
        </authorList>
    </citation>
    <scope>NUCLEOTIDE SEQUENCE</scope>
    <source>
        <strain evidence="2">MWH-RechtKol4</strain>
    </source>
</reference>
<feature type="compositionally biased region" description="Basic and acidic residues" evidence="1">
    <location>
        <begin position="26"/>
        <end position="37"/>
    </location>
</feature>
<accession>A0AAC9IRQ7</accession>
<evidence type="ECO:0000313" key="3">
    <source>
        <dbReference type="Proteomes" id="UP000182060"/>
    </source>
</evidence>
<evidence type="ECO:0000256" key="1">
    <source>
        <dbReference type="SAM" id="MobiDB-lite"/>
    </source>
</evidence>
<feature type="region of interest" description="Disordered" evidence="1">
    <location>
        <begin position="20"/>
        <end position="41"/>
    </location>
</feature>
<sequence length="74" mass="8637">MKAEPNHENSYRNCQDCQARQALLKPDQDQSDKSSQKREKHIHIRILAQDAFSSSKFRNQGLENGLLTMIRMHL</sequence>
<name>A0AAC9IRQ7_9BURK</name>
<organism evidence="2 3">
    <name type="scientific">Polynucleobacter asymbioticus</name>
    <dbReference type="NCBI Taxonomy" id="576611"/>
    <lineage>
        <taxon>Bacteria</taxon>
        <taxon>Pseudomonadati</taxon>
        <taxon>Pseudomonadota</taxon>
        <taxon>Betaproteobacteria</taxon>
        <taxon>Burkholderiales</taxon>
        <taxon>Burkholderiaceae</taxon>
        <taxon>Polynucleobacter</taxon>
    </lineage>
</organism>
<dbReference type="AlphaFoldDB" id="A0AAC9IRQ7"/>
<evidence type="ECO:0000313" key="2">
    <source>
        <dbReference type="EMBL" id="APC01509.1"/>
    </source>
</evidence>